<dbReference type="Gene3D" id="3.40.50.1010">
    <property type="entry name" value="5'-nuclease"/>
    <property type="match status" value="1"/>
</dbReference>
<comment type="caution">
    <text evidence="3">The sequence shown here is derived from an EMBL/GenBank/DDBJ whole genome shotgun (WGS) entry which is preliminary data.</text>
</comment>
<sequence>MEPNKLQILGVDGVRFLIVDLFVRKKIIQWLNTRGVFYPGQRINNVPTAVLANDLAEILIKESSPDVIQIFDLATQVDLAQVKGLDKTELKHLDRLLPEIIKARRLGRLLWALASDGRDEALKQIPKIINKAFTVIPSLSPTPEPLSEESDQAVPEAMMKRIRDLEKELAQEQEKVKALKNEREKLRQELVALGNKKGELQREKEGLLQVQRRLQAELDELRQEIAARKHDKDAIRELEKENKRLHYELEKVKELSNTDSFLALTKTLLEKIHHDWSLFSTQSLKQNQEILAHLREIDRELKGMKPFLIRLNKTKEGGETKRARVGIFVDTQNIFYAAKDYYQKIIDYEKLRSYVIRDRICHRAIAYIVQAPDYDQSRFTDYLSRLGFEIKTQPLIVRGDGSKKGDVDINIAIDILQGFEDFDILALVSGDGDFVPLISQLKAKGKRVEVYSFLETTSLRLKEVCDEFYPLGEEVLSPAKTL</sequence>
<dbReference type="InterPro" id="IPR021139">
    <property type="entry name" value="NYN"/>
</dbReference>
<dbReference type="AlphaFoldDB" id="A0A7C6ECM2"/>
<accession>A0A7C6ECM2</accession>
<dbReference type="PANTHER" id="PTHR35458">
    <property type="entry name" value="SLR0755 PROTEIN"/>
    <property type="match status" value="1"/>
</dbReference>
<dbReference type="CDD" id="cd10911">
    <property type="entry name" value="PIN_LabA"/>
    <property type="match status" value="1"/>
</dbReference>
<feature type="coiled-coil region" evidence="1">
    <location>
        <begin position="155"/>
        <end position="255"/>
    </location>
</feature>
<evidence type="ECO:0000256" key="1">
    <source>
        <dbReference type="SAM" id="Coils"/>
    </source>
</evidence>
<dbReference type="GO" id="GO:0004540">
    <property type="term" value="F:RNA nuclease activity"/>
    <property type="evidence" value="ECO:0007669"/>
    <property type="project" value="InterPro"/>
</dbReference>
<dbReference type="EMBL" id="DTLI01000205">
    <property type="protein sequence ID" value="HHS52896.1"/>
    <property type="molecule type" value="Genomic_DNA"/>
</dbReference>
<dbReference type="InterPro" id="IPR047140">
    <property type="entry name" value="LabA"/>
</dbReference>
<gene>
    <name evidence="3" type="ORF">ENW73_08600</name>
</gene>
<evidence type="ECO:0000313" key="3">
    <source>
        <dbReference type="EMBL" id="HHS52896.1"/>
    </source>
</evidence>
<dbReference type="PANTHER" id="PTHR35458:SF8">
    <property type="entry name" value="SLR0650 PROTEIN"/>
    <property type="match status" value="1"/>
</dbReference>
<dbReference type="Pfam" id="PF01936">
    <property type="entry name" value="NYN"/>
    <property type="match status" value="1"/>
</dbReference>
<protein>
    <submittedName>
        <fullName evidence="3">NYN domain-containing protein</fullName>
    </submittedName>
</protein>
<keyword evidence="1" id="KW-0175">Coiled coil</keyword>
<feature type="domain" description="NYN" evidence="2">
    <location>
        <begin position="324"/>
        <end position="471"/>
    </location>
</feature>
<name>A0A7C6ECM2_UNCW3</name>
<organism evidence="3">
    <name type="scientific">candidate division WOR-3 bacterium</name>
    <dbReference type="NCBI Taxonomy" id="2052148"/>
    <lineage>
        <taxon>Bacteria</taxon>
        <taxon>Bacteria division WOR-3</taxon>
    </lineage>
</organism>
<proteinExistence type="predicted"/>
<evidence type="ECO:0000259" key="2">
    <source>
        <dbReference type="Pfam" id="PF01936"/>
    </source>
</evidence>
<reference evidence="3" key="1">
    <citation type="journal article" date="2020" name="mSystems">
        <title>Genome- and Community-Level Interaction Insights into Carbon Utilization and Element Cycling Functions of Hydrothermarchaeota in Hydrothermal Sediment.</title>
        <authorList>
            <person name="Zhou Z."/>
            <person name="Liu Y."/>
            <person name="Xu W."/>
            <person name="Pan J."/>
            <person name="Luo Z.H."/>
            <person name="Li M."/>
        </authorList>
    </citation>
    <scope>NUCLEOTIDE SEQUENCE [LARGE SCALE GENOMIC DNA]</scope>
    <source>
        <strain evidence="3">SpSt-876</strain>
    </source>
</reference>